<dbReference type="InterPro" id="IPR001138">
    <property type="entry name" value="Zn2Cys6_DnaBD"/>
</dbReference>
<feature type="region of interest" description="Disordered" evidence="6">
    <location>
        <begin position="69"/>
        <end position="117"/>
    </location>
</feature>
<evidence type="ECO:0000259" key="7">
    <source>
        <dbReference type="PROSITE" id="PS50048"/>
    </source>
</evidence>
<reference evidence="8 9" key="1">
    <citation type="journal article" date="2021" name="Nat. Commun.">
        <title>Genetic determinants of endophytism in the Arabidopsis root mycobiome.</title>
        <authorList>
            <person name="Mesny F."/>
            <person name="Miyauchi S."/>
            <person name="Thiergart T."/>
            <person name="Pickel B."/>
            <person name="Atanasova L."/>
            <person name="Karlsson M."/>
            <person name="Huettel B."/>
            <person name="Barry K.W."/>
            <person name="Haridas S."/>
            <person name="Chen C."/>
            <person name="Bauer D."/>
            <person name="Andreopoulos W."/>
            <person name="Pangilinan J."/>
            <person name="LaButti K."/>
            <person name="Riley R."/>
            <person name="Lipzen A."/>
            <person name="Clum A."/>
            <person name="Drula E."/>
            <person name="Henrissat B."/>
            <person name="Kohler A."/>
            <person name="Grigoriev I.V."/>
            <person name="Martin F.M."/>
            <person name="Hacquard S."/>
        </authorList>
    </citation>
    <scope>NUCLEOTIDE SEQUENCE [LARGE SCALE GENOMIC DNA]</scope>
    <source>
        <strain evidence="8 9">MPI-SDFR-AT-0080</strain>
    </source>
</reference>
<proteinExistence type="predicted"/>
<evidence type="ECO:0000256" key="1">
    <source>
        <dbReference type="ARBA" id="ARBA00004123"/>
    </source>
</evidence>
<evidence type="ECO:0000313" key="8">
    <source>
        <dbReference type="EMBL" id="KAH7046648.1"/>
    </source>
</evidence>
<evidence type="ECO:0000256" key="3">
    <source>
        <dbReference type="ARBA" id="ARBA00023015"/>
    </source>
</evidence>
<keyword evidence="9" id="KW-1185">Reference proteome</keyword>
<evidence type="ECO:0000256" key="2">
    <source>
        <dbReference type="ARBA" id="ARBA00022723"/>
    </source>
</evidence>
<dbReference type="PROSITE" id="PS50048">
    <property type="entry name" value="ZN2_CY6_FUNGAL_2"/>
    <property type="match status" value="1"/>
</dbReference>
<sequence>MDEPRRTSKTVCVVCRTRKQKCDRRLPSCNFCTQSGLECRWVTAKQPGLRAGYVSELEKRLTALEKEVRQLKAGRPAPSDEDDINPASSKESSRPQSSEQSPVRSPPPTTPRPFDPMAPSTLRELCHFWFQTYHPWFPVLHEPSIMDALQTNLPRSDSALTIVFKAIAAVTIVHSFASRALSLDERQKVSTSLRNEVVMQAMGNLSLPCLQSILILTIIDCGAGKLVDFWNLVALCKRMSTLLGLRDLVVNKAANFNSLSSLPPRMLPLPSTLVSQEENVRAYWMTEILDSSSTLGVAWNLNLPQPIEHALLPCNNAIWSFSEAAMGIWPPDDLEFSSSFSLYISLVNNELWYVHNLLQQAYDMRSAEDRPKAQLDCQAVDDRLLEWKENAGSIVFAPNALFGQSAGSFDPNLLMARCMFNTAVILMYQRLTIPPHGLDHIFEPWYPAIQRCLDSCNDITAAVRSVDDHDLETTNPQIGFCIFVAARFLLVHAKHFNLEVPRSLDLLVYAIKTSGQRWPVSHRQEKVIRTALSEYKLPLSISSLPTQFFNLQYSALDIDDALHVWADKLQPWVHLLHARPGSAGMENLGASPTAASAPQTSAAAAARRGEIGGLIGDDFVIEGLTPSAVLLDT</sequence>
<feature type="domain" description="Zn(2)-C6 fungal-type" evidence="7">
    <location>
        <begin position="11"/>
        <end position="41"/>
    </location>
</feature>
<comment type="caution">
    <text evidence="8">The sequence shown here is derived from an EMBL/GenBank/DDBJ whole genome shotgun (WGS) entry which is preliminary data.</text>
</comment>
<feature type="compositionally biased region" description="Pro residues" evidence="6">
    <location>
        <begin position="104"/>
        <end position="116"/>
    </location>
</feature>
<dbReference type="SUPFAM" id="SSF57701">
    <property type="entry name" value="Zn2/Cys6 DNA-binding domain"/>
    <property type="match status" value="1"/>
</dbReference>
<dbReference type="PANTHER" id="PTHR47338:SF20">
    <property type="entry name" value="ZN(II)2CYS6 TRANSCRIPTION FACTOR (EUROFUNG)"/>
    <property type="match status" value="1"/>
</dbReference>
<dbReference type="Proteomes" id="UP000774617">
    <property type="component" value="Unassembled WGS sequence"/>
</dbReference>
<dbReference type="CDD" id="cd12148">
    <property type="entry name" value="fungal_TF_MHR"/>
    <property type="match status" value="1"/>
</dbReference>
<dbReference type="EMBL" id="JAGTJR010000017">
    <property type="protein sequence ID" value="KAH7046648.1"/>
    <property type="molecule type" value="Genomic_DNA"/>
</dbReference>
<keyword evidence="4" id="KW-0804">Transcription</keyword>
<keyword evidence="5" id="KW-0539">Nucleus</keyword>
<dbReference type="SMART" id="SM00066">
    <property type="entry name" value="GAL4"/>
    <property type="match status" value="1"/>
</dbReference>
<evidence type="ECO:0000313" key="9">
    <source>
        <dbReference type="Proteomes" id="UP000774617"/>
    </source>
</evidence>
<evidence type="ECO:0000256" key="4">
    <source>
        <dbReference type="ARBA" id="ARBA00023163"/>
    </source>
</evidence>
<organism evidence="8 9">
    <name type="scientific">Macrophomina phaseolina</name>
    <dbReference type="NCBI Taxonomy" id="35725"/>
    <lineage>
        <taxon>Eukaryota</taxon>
        <taxon>Fungi</taxon>
        <taxon>Dikarya</taxon>
        <taxon>Ascomycota</taxon>
        <taxon>Pezizomycotina</taxon>
        <taxon>Dothideomycetes</taxon>
        <taxon>Dothideomycetes incertae sedis</taxon>
        <taxon>Botryosphaeriales</taxon>
        <taxon>Botryosphaeriaceae</taxon>
        <taxon>Macrophomina</taxon>
    </lineage>
</organism>
<gene>
    <name evidence="8" type="ORF">B0J12DRAFT_668025</name>
</gene>
<dbReference type="InterPro" id="IPR036864">
    <property type="entry name" value="Zn2-C6_fun-type_DNA-bd_sf"/>
</dbReference>
<feature type="compositionally biased region" description="Low complexity" evidence="6">
    <location>
        <begin position="86"/>
        <end position="103"/>
    </location>
</feature>
<protein>
    <recommendedName>
        <fullName evidence="7">Zn(2)-C6 fungal-type domain-containing protein</fullName>
    </recommendedName>
</protein>
<dbReference type="Pfam" id="PF00172">
    <property type="entry name" value="Zn_clus"/>
    <property type="match status" value="1"/>
</dbReference>
<keyword evidence="2" id="KW-0479">Metal-binding</keyword>
<dbReference type="PANTHER" id="PTHR47338">
    <property type="entry name" value="ZN(II)2CYS6 TRANSCRIPTION FACTOR (EUROFUNG)-RELATED"/>
    <property type="match status" value="1"/>
</dbReference>
<evidence type="ECO:0000256" key="5">
    <source>
        <dbReference type="ARBA" id="ARBA00023242"/>
    </source>
</evidence>
<comment type="subcellular location">
    <subcellularLocation>
        <location evidence="1">Nucleus</location>
    </subcellularLocation>
</comment>
<dbReference type="PROSITE" id="PS00463">
    <property type="entry name" value="ZN2_CY6_FUNGAL_1"/>
    <property type="match status" value="1"/>
</dbReference>
<dbReference type="Gene3D" id="4.10.240.10">
    <property type="entry name" value="Zn(2)-C6 fungal-type DNA-binding domain"/>
    <property type="match status" value="1"/>
</dbReference>
<name>A0ABQ8G796_9PEZI</name>
<dbReference type="CDD" id="cd00067">
    <property type="entry name" value="GAL4"/>
    <property type="match status" value="1"/>
</dbReference>
<accession>A0ABQ8G796</accession>
<evidence type="ECO:0000256" key="6">
    <source>
        <dbReference type="SAM" id="MobiDB-lite"/>
    </source>
</evidence>
<keyword evidence="3" id="KW-0805">Transcription regulation</keyword>
<dbReference type="InterPro" id="IPR050815">
    <property type="entry name" value="TF_fung"/>
</dbReference>